<dbReference type="AlphaFoldDB" id="A0A7V9AAX8"/>
<organism evidence="1 2">
    <name type="scientific">Thermogemmata fonticola</name>
    <dbReference type="NCBI Taxonomy" id="2755323"/>
    <lineage>
        <taxon>Bacteria</taxon>
        <taxon>Pseudomonadati</taxon>
        <taxon>Planctomycetota</taxon>
        <taxon>Planctomycetia</taxon>
        <taxon>Gemmatales</taxon>
        <taxon>Gemmataceae</taxon>
        <taxon>Thermogemmata</taxon>
    </lineage>
</organism>
<keyword evidence="2" id="KW-1185">Reference proteome</keyword>
<accession>A0A7V9AAX8</accession>
<evidence type="ECO:0000313" key="1">
    <source>
        <dbReference type="EMBL" id="MBA2225591.1"/>
    </source>
</evidence>
<protein>
    <submittedName>
        <fullName evidence="1">Uncharacterized protein</fullName>
    </submittedName>
</protein>
<proteinExistence type="predicted"/>
<name>A0A7V9AAX8_9BACT</name>
<sequence length="187" mass="20946">MPAAAILERLYQPFPDSPERPRIEEIPARSVPEPYHRLLVHTHHMTVTVEEFYGMPVQVRVLAVKKHGLDYARKILLLAGSRVVQFGLVRIDLSVCPENIRQAILAEQMPLGRILIEHNMLRRIEPQAYLRVTLSAAMAEWFGVEAASRTYGRVGVIYSGERPVVDVLEILAPIPPPRISPVSGSSA</sequence>
<dbReference type="RefSeq" id="WP_194537005.1">
    <property type="nucleotide sequence ID" value="NZ_JACEFB010000002.1"/>
</dbReference>
<dbReference type="SUPFAM" id="SSF64288">
    <property type="entry name" value="Chorismate lyase-like"/>
    <property type="match status" value="1"/>
</dbReference>
<dbReference type="Proteomes" id="UP000542342">
    <property type="component" value="Unassembled WGS sequence"/>
</dbReference>
<gene>
    <name evidence="1" type="ORF">H0921_05370</name>
</gene>
<dbReference type="InterPro" id="IPR028978">
    <property type="entry name" value="Chorismate_lyase_/UTRA_dom_sf"/>
</dbReference>
<comment type="caution">
    <text evidence="1">The sequence shown here is derived from an EMBL/GenBank/DDBJ whole genome shotgun (WGS) entry which is preliminary data.</text>
</comment>
<dbReference type="EMBL" id="JACEFB010000002">
    <property type="protein sequence ID" value="MBA2225591.1"/>
    <property type="molecule type" value="Genomic_DNA"/>
</dbReference>
<reference evidence="1 2" key="1">
    <citation type="submission" date="2020-07" db="EMBL/GenBank/DDBJ databases">
        <title>Thermogemmata thermophila gen. nov., sp. nov., a novel moderate thermophilic planctomycete from a Kamchatka hot spring.</title>
        <authorList>
            <person name="Elcheninov A.G."/>
            <person name="Podosokorskaya O.A."/>
            <person name="Kovaleva O.L."/>
            <person name="Novikov A."/>
            <person name="Bonch-Osmolovskaya E.A."/>
            <person name="Toshchakov S.V."/>
            <person name="Kublanov I.V."/>
        </authorList>
    </citation>
    <scope>NUCLEOTIDE SEQUENCE [LARGE SCALE GENOMIC DNA]</scope>
    <source>
        <strain evidence="1 2">2918</strain>
    </source>
</reference>
<evidence type="ECO:0000313" key="2">
    <source>
        <dbReference type="Proteomes" id="UP000542342"/>
    </source>
</evidence>
<dbReference type="Gene3D" id="3.40.1410.10">
    <property type="entry name" value="Chorismate lyase-like"/>
    <property type="match status" value="1"/>
</dbReference>